<evidence type="ECO:0000256" key="7">
    <source>
        <dbReference type="SAM" id="MobiDB-lite"/>
    </source>
</evidence>
<feature type="compositionally biased region" description="Polar residues" evidence="7">
    <location>
        <begin position="448"/>
        <end position="463"/>
    </location>
</feature>
<feature type="compositionally biased region" description="Polar residues" evidence="7">
    <location>
        <begin position="29"/>
        <end position="46"/>
    </location>
</feature>
<evidence type="ECO:0000256" key="4">
    <source>
        <dbReference type="ARBA" id="ARBA00023136"/>
    </source>
</evidence>
<feature type="compositionally biased region" description="Basic and acidic residues" evidence="7">
    <location>
        <begin position="317"/>
        <end position="326"/>
    </location>
</feature>
<dbReference type="PRINTS" id="PR00452">
    <property type="entry name" value="SH3DOMAIN"/>
</dbReference>
<feature type="compositionally biased region" description="Low complexity" evidence="7">
    <location>
        <begin position="386"/>
        <end position="407"/>
    </location>
</feature>
<evidence type="ECO:0000259" key="8">
    <source>
        <dbReference type="PROSITE" id="PS50002"/>
    </source>
</evidence>
<dbReference type="PANTHER" id="PTHR14167">
    <property type="entry name" value="SH3 DOMAIN-CONTAINING"/>
    <property type="match status" value="1"/>
</dbReference>
<proteinExistence type="predicted"/>
<keyword evidence="3 6" id="KW-0175">Coiled coil</keyword>
<feature type="compositionally biased region" description="Polar residues" evidence="7">
    <location>
        <begin position="421"/>
        <end position="430"/>
    </location>
</feature>
<dbReference type="PRINTS" id="PR00499">
    <property type="entry name" value="P67PHOX"/>
</dbReference>
<evidence type="ECO:0000256" key="2">
    <source>
        <dbReference type="ARBA" id="ARBA00022443"/>
    </source>
</evidence>
<feature type="region of interest" description="Disordered" evidence="7">
    <location>
        <begin position="19"/>
        <end position="48"/>
    </location>
</feature>
<dbReference type="GO" id="GO:0016192">
    <property type="term" value="P:vesicle-mediated transport"/>
    <property type="evidence" value="ECO:0007669"/>
    <property type="project" value="UniProtKB-ARBA"/>
</dbReference>
<comment type="subcellular location">
    <subcellularLocation>
        <location evidence="1">Membrane</location>
        <topology evidence="1">Peripheral membrane protein</topology>
    </subcellularLocation>
</comment>
<dbReference type="PANTHER" id="PTHR14167:SF81">
    <property type="entry name" value="ENDOPHILIN-A"/>
    <property type="match status" value="1"/>
</dbReference>
<dbReference type="KEGG" id="hazt:108681519"/>
<organism evidence="9 10">
    <name type="scientific">Hyalella azteca</name>
    <name type="common">Amphipod</name>
    <dbReference type="NCBI Taxonomy" id="294128"/>
    <lineage>
        <taxon>Eukaryota</taxon>
        <taxon>Metazoa</taxon>
        <taxon>Ecdysozoa</taxon>
        <taxon>Arthropoda</taxon>
        <taxon>Crustacea</taxon>
        <taxon>Multicrustacea</taxon>
        <taxon>Malacostraca</taxon>
        <taxon>Eumalacostraca</taxon>
        <taxon>Peracarida</taxon>
        <taxon>Amphipoda</taxon>
        <taxon>Senticaudata</taxon>
        <taxon>Talitrida</taxon>
        <taxon>Talitroidea</taxon>
        <taxon>Hyalellidae</taxon>
        <taxon>Hyalella</taxon>
    </lineage>
</organism>
<feature type="region of interest" description="Disordered" evidence="7">
    <location>
        <begin position="313"/>
        <end position="704"/>
    </location>
</feature>
<dbReference type="InterPro" id="IPR001452">
    <property type="entry name" value="SH3_domain"/>
</dbReference>
<reference evidence="10" key="1">
    <citation type="submission" date="2025-08" db="UniProtKB">
        <authorList>
            <consortium name="RefSeq"/>
        </authorList>
    </citation>
    <scope>IDENTIFICATION</scope>
    <source>
        <tissue evidence="10">Whole organism</tissue>
    </source>
</reference>
<evidence type="ECO:0000256" key="6">
    <source>
        <dbReference type="SAM" id="Coils"/>
    </source>
</evidence>
<feature type="compositionally biased region" description="Polar residues" evidence="7">
    <location>
        <begin position="691"/>
        <end position="704"/>
    </location>
</feature>
<dbReference type="PROSITE" id="PS50002">
    <property type="entry name" value="SH3"/>
    <property type="match status" value="2"/>
</dbReference>
<keyword evidence="10" id="KW-0808">Transferase</keyword>
<keyword evidence="9" id="KW-1185">Reference proteome</keyword>
<feature type="compositionally biased region" description="Low complexity" evidence="7">
    <location>
        <begin position="667"/>
        <end position="685"/>
    </location>
</feature>
<evidence type="ECO:0000256" key="1">
    <source>
        <dbReference type="ARBA" id="ARBA00004170"/>
    </source>
</evidence>
<protein>
    <submittedName>
        <fullName evidence="10">SH3 domain-containing kinase-binding protein 1 isoform X1</fullName>
    </submittedName>
</protein>
<sequence>MVMQGAFKFFNISRDSQIISKDGSRNGPAENSNMNKTSTNPANSAANKRGVRRCRAVFSYAPQHEDELALTEGDELVLLQEVEEGWWKGELRGQVGMFPSNFVEEIISDDRPTKDGVEVCNKNNINANLATDGDCEVKPKPVPSRGHSGRDADLKKELVKKLQAVNGKTPGTPSSGVYPSLTGAGGRVEKTPSLGRADKTKDKINSAIEKEAGLSKPASEHKAQRTPSGSSRPSSLNRKPVTESVPPPLLPPKPVREMARVLYPYNAEHEDELTLKDGDIITLISKDLEDRGWWKGELAGKVGVFPDNFVQIINSDETPKPPRPDKPPTLGTQNSPTASASSSPTPSNDCPAMNGSNEKLLHLNQQRPKGPSRRPPSAVFKENMRNSSESDSNSGLSSLLSPTNSSSAVGFGFPAKEETSTDALISSITEEPNEAGVAQKGVARKPFTSPSLGNGSATPNARTPSVPAKSPSMLGGVGSNQPTVPWLEELNAKQKRKSLMQDLERDVPPSSPTLNQSKPAPLATKRLPQTATASVGSDAQSAKPSEDTIITKPPLAQSQPYKSFSDDLQKQPQQPDLISTAAPARKVSSSFGKPEQSQSADQSQVSEPSSYVKDAALVPGSTAAIARHLQQQSQTSQLSSRSPISVSSNSSIQSNSNLTKPKLAKATISSGTSSTSISSTPSQGPLPLGETSHSAPVEANSSVNSQVTPLDHAEANPAVPNSETITSLDPSVKAPLIQNDPTLILPSSALSSTTPPSSHSVTRNTSTVSAPAVIPASAPIVAHLPSTDSTDSTNAGTIKVEEAVNAVLVVVLPKISELESRLEEQNREHCRQVKLLTEELDEERKKRACLEIELERLKRTMNNYAAHV</sequence>
<feature type="domain" description="SH3" evidence="8">
    <location>
        <begin position="254"/>
        <end position="315"/>
    </location>
</feature>
<keyword evidence="2 5" id="KW-0728">SH3 domain</keyword>
<dbReference type="GeneID" id="108681519"/>
<feature type="compositionally biased region" description="Polar residues" evidence="7">
    <location>
        <begin position="527"/>
        <end position="543"/>
    </location>
</feature>
<feature type="compositionally biased region" description="Low complexity" evidence="7">
    <location>
        <begin position="335"/>
        <end position="347"/>
    </location>
</feature>
<feature type="compositionally biased region" description="Polar residues" evidence="7">
    <location>
        <begin position="225"/>
        <end position="237"/>
    </location>
</feature>
<dbReference type="SUPFAM" id="SSF50044">
    <property type="entry name" value="SH3-domain"/>
    <property type="match status" value="2"/>
</dbReference>
<dbReference type="InterPro" id="IPR036028">
    <property type="entry name" value="SH3-like_dom_sf"/>
</dbReference>
<keyword evidence="4" id="KW-0472">Membrane</keyword>
<evidence type="ECO:0000313" key="10">
    <source>
        <dbReference type="RefSeq" id="XP_018026051.1"/>
    </source>
</evidence>
<feature type="domain" description="SH3" evidence="8">
    <location>
        <begin position="49"/>
        <end position="108"/>
    </location>
</feature>
<feature type="compositionally biased region" description="Low complexity" evidence="7">
    <location>
        <begin position="630"/>
        <end position="658"/>
    </location>
</feature>
<dbReference type="Gene3D" id="2.30.30.40">
    <property type="entry name" value="SH3 Domains"/>
    <property type="match status" value="2"/>
</dbReference>
<evidence type="ECO:0000313" key="9">
    <source>
        <dbReference type="Proteomes" id="UP000694843"/>
    </source>
</evidence>
<dbReference type="FunFam" id="2.30.30.40:FF:000072">
    <property type="entry name" value="Unconventional Myosin IB"/>
    <property type="match status" value="2"/>
</dbReference>
<dbReference type="Pfam" id="PF14604">
    <property type="entry name" value="SH3_9"/>
    <property type="match status" value="2"/>
</dbReference>
<dbReference type="AlphaFoldDB" id="A0A8B7PKZ4"/>
<dbReference type="RefSeq" id="XP_018026051.1">
    <property type="nucleotide sequence ID" value="XM_018170562.2"/>
</dbReference>
<dbReference type="CDD" id="cd11874">
    <property type="entry name" value="SH3_CD2AP-like_2"/>
    <property type="match status" value="1"/>
</dbReference>
<name>A0A8B7PKZ4_HYAAZ</name>
<dbReference type="InterPro" id="IPR050384">
    <property type="entry name" value="Endophilin_SH3RF"/>
</dbReference>
<gene>
    <name evidence="10" type="primary">LOC108681519</name>
</gene>
<feature type="coiled-coil region" evidence="6">
    <location>
        <begin position="819"/>
        <end position="867"/>
    </location>
</feature>
<dbReference type="OrthoDB" id="5971719at2759"/>
<feature type="region of interest" description="Disordered" evidence="7">
    <location>
        <begin position="164"/>
        <end position="255"/>
    </location>
</feature>
<dbReference type="SMART" id="SM00326">
    <property type="entry name" value="SH3"/>
    <property type="match status" value="2"/>
</dbReference>
<dbReference type="CDD" id="cd11875">
    <property type="entry name" value="SH3_CD2AP-like_3"/>
    <property type="match status" value="1"/>
</dbReference>
<dbReference type="GO" id="GO:0016301">
    <property type="term" value="F:kinase activity"/>
    <property type="evidence" value="ECO:0007669"/>
    <property type="project" value="UniProtKB-KW"/>
</dbReference>
<feature type="compositionally biased region" description="Polar residues" evidence="7">
    <location>
        <begin position="587"/>
        <end position="609"/>
    </location>
</feature>
<evidence type="ECO:0000256" key="5">
    <source>
        <dbReference type="PROSITE-ProRule" id="PRU00192"/>
    </source>
</evidence>
<accession>A0A8B7PKZ4</accession>
<evidence type="ECO:0000256" key="3">
    <source>
        <dbReference type="ARBA" id="ARBA00023054"/>
    </source>
</evidence>
<feature type="compositionally biased region" description="Basic and acidic residues" evidence="7">
    <location>
        <begin position="196"/>
        <end position="223"/>
    </location>
</feature>
<dbReference type="Proteomes" id="UP000694843">
    <property type="component" value="Unplaced"/>
</dbReference>
<keyword evidence="10" id="KW-0418">Kinase</keyword>